<gene>
    <name evidence="8" type="ORF">O3P69_013170</name>
</gene>
<comment type="caution">
    <text evidence="8">The sequence shown here is derived from an EMBL/GenBank/DDBJ whole genome shotgun (WGS) entry which is preliminary data.</text>
</comment>
<dbReference type="GO" id="GO:0055120">
    <property type="term" value="C:striated muscle dense body"/>
    <property type="evidence" value="ECO:0007669"/>
    <property type="project" value="TreeGrafter"/>
</dbReference>
<dbReference type="GO" id="GO:0006937">
    <property type="term" value="P:regulation of muscle contraction"/>
    <property type="evidence" value="ECO:0007669"/>
    <property type="project" value="TreeGrafter"/>
</dbReference>
<comment type="subcellular location">
    <subcellularLocation>
        <location evidence="1">Membrane</location>
        <topology evidence="1">Multi-pass membrane protein</topology>
    </subcellularLocation>
</comment>
<dbReference type="GO" id="GO:0015459">
    <property type="term" value="F:potassium channel regulator activity"/>
    <property type="evidence" value="ECO:0007669"/>
    <property type="project" value="TreeGrafter"/>
</dbReference>
<feature type="transmembrane region" description="Helical" evidence="7">
    <location>
        <begin position="437"/>
        <end position="456"/>
    </location>
</feature>
<dbReference type="AlphaFoldDB" id="A0AAW0TZK6"/>
<dbReference type="Pfam" id="PF05978">
    <property type="entry name" value="UNC-93"/>
    <property type="match status" value="1"/>
</dbReference>
<feature type="transmembrane region" description="Helical" evidence="7">
    <location>
        <begin position="153"/>
        <end position="171"/>
    </location>
</feature>
<dbReference type="InterPro" id="IPR036259">
    <property type="entry name" value="MFS_trans_sf"/>
</dbReference>
<feature type="transmembrane region" description="Helical" evidence="7">
    <location>
        <begin position="406"/>
        <end position="425"/>
    </location>
</feature>
<reference evidence="8 9" key="1">
    <citation type="submission" date="2023-03" db="EMBL/GenBank/DDBJ databases">
        <title>High-quality genome of Scylla paramamosain provides insights in environmental adaptation.</title>
        <authorList>
            <person name="Zhang L."/>
        </authorList>
    </citation>
    <scope>NUCLEOTIDE SEQUENCE [LARGE SCALE GENOMIC DNA]</scope>
    <source>
        <strain evidence="8">LZ_2023a</strain>
        <tissue evidence="8">Muscle</tissue>
    </source>
</reference>
<evidence type="ECO:0000256" key="5">
    <source>
        <dbReference type="ARBA" id="ARBA00023136"/>
    </source>
</evidence>
<accession>A0AAW0TZK6</accession>
<keyword evidence="3 7" id="KW-0812">Transmembrane</keyword>
<feature type="transmembrane region" description="Helical" evidence="7">
    <location>
        <begin position="202"/>
        <end position="219"/>
    </location>
</feature>
<dbReference type="GO" id="GO:0005886">
    <property type="term" value="C:plasma membrane"/>
    <property type="evidence" value="ECO:0007669"/>
    <property type="project" value="TreeGrafter"/>
</dbReference>
<comment type="similarity">
    <text evidence="2">Belongs to the unc-93 family.</text>
</comment>
<dbReference type="Proteomes" id="UP001487740">
    <property type="component" value="Unassembled WGS sequence"/>
</dbReference>
<sequence>MSGSADDRTYMYLLSPTLAHGAAPRWVWLAGASREVYGVAQFPFKIQYSYSSCPTDRATMADAAKTTTPSNIKGQSNPAFVGDDPCCTDTVKSELTLASSKKELTKDEKLEKFRILKNVIIISIAFMFLFTSFNSMANLQSSINKVEGTSALSTLYTALVLSCAFLPTWMIKTFKTKWTLCFSMLCYSTYIAAQFYPRVWTLVPTSIILGLGAAPMWSAKCTYLTQVGSRYADIVGENSEVVIVRFFGIFFLFFQSTQVWGNLIASAVLSQGIVEVEDVNEEALLSCGVNFCPHLTSSSSSNLTNLAKPPMSKIYTMATIYLVCSIISSVIIALLVDPLTRFGENERTGSAAGKSGKELLIASFNHMRHPYQLLVIPLTMWSGVEQAFLGADYTAAYVSCGLGVHMVGYVMICYGVCDAICSITFSPLVKMVGRVPIFTMGALINLGITITLRYWTPHPDDVALFFVMAGLWGVSDAVWQTQINAFYGVIFPGESEAAFSNYRLWESLGYIFTYVGSATSCVNSKLNNVLVSLVFGIIGYYIIEVLERRGGLKKDEKGKVVPIDVLIKELFSTKSQ</sequence>
<dbReference type="Gene3D" id="1.20.1250.20">
    <property type="entry name" value="MFS general substrate transporter like domains"/>
    <property type="match status" value="2"/>
</dbReference>
<dbReference type="InterPro" id="IPR010291">
    <property type="entry name" value="Ion_channel_UNC-93"/>
</dbReference>
<name>A0AAW0TZK6_SCYPA</name>
<proteinExistence type="inferred from homology"/>
<keyword evidence="6" id="KW-0325">Glycoprotein</keyword>
<protein>
    <recommendedName>
        <fullName evidence="10">UNC93-like protein</fullName>
    </recommendedName>
</protein>
<feature type="transmembrane region" description="Helical" evidence="7">
    <location>
        <begin position="314"/>
        <end position="336"/>
    </location>
</feature>
<dbReference type="EMBL" id="JARAKH010000021">
    <property type="protein sequence ID" value="KAK8392956.1"/>
    <property type="molecule type" value="Genomic_DNA"/>
</dbReference>
<dbReference type="PANTHER" id="PTHR19444:SF13">
    <property type="entry name" value="PROTEIN UNC-93 HOMOLOG A"/>
    <property type="match status" value="1"/>
</dbReference>
<feature type="transmembrane region" description="Helical" evidence="7">
    <location>
        <begin position="115"/>
        <end position="133"/>
    </location>
</feature>
<evidence type="ECO:0000256" key="6">
    <source>
        <dbReference type="ARBA" id="ARBA00023180"/>
    </source>
</evidence>
<dbReference type="GO" id="GO:0043266">
    <property type="term" value="P:regulation of potassium ion transport"/>
    <property type="evidence" value="ECO:0007669"/>
    <property type="project" value="TreeGrafter"/>
</dbReference>
<evidence type="ECO:0000256" key="7">
    <source>
        <dbReference type="SAM" id="Phobius"/>
    </source>
</evidence>
<dbReference type="PANTHER" id="PTHR19444">
    <property type="entry name" value="UNC-93 RELATED"/>
    <property type="match status" value="1"/>
</dbReference>
<evidence type="ECO:0000256" key="3">
    <source>
        <dbReference type="ARBA" id="ARBA00022692"/>
    </source>
</evidence>
<dbReference type="InterPro" id="IPR051951">
    <property type="entry name" value="UNC-93_regulatory"/>
</dbReference>
<evidence type="ECO:0000313" key="9">
    <source>
        <dbReference type="Proteomes" id="UP001487740"/>
    </source>
</evidence>
<keyword evidence="9" id="KW-1185">Reference proteome</keyword>
<organism evidence="8 9">
    <name type="scientific">Scylla paramamosain</name>
    <name type="common">Mud crab</name>
    <dbReference type="NCBI Taxonomy" id="85552"/>
    <lineage>
        <taxon>Eukaryota</taxon>
        <taxon>Metazoa</taxon>
        <taxon>Ecdysozoa</taxon>
        <taxon>Arthropoda</taxon>
        <taxon>Crustacea</taxon>
        <taxon>Multicrustacea</taxon>
        <taxon>Malacostraca</taxon>
        <taxon>Eumalacostraca</taxon>
        <taxon>Eucarida</taxon>
        <taxon>Decapoda</taxon>
        <taxon>Pleocyemata</taxon>
        <taxon>Brachyura</taxon>
        <taxon>Eubrachyura</taxon>
        <taxon>Portunoidea</taxon>
        <taxon>Portunidae</taxon>
        <taxon>Portuninae</taxon>
        <taxon>Scylla</taxon>
    </lineage>
</organism>
<dbReference type="SUPFAM" id="SSF103473">
    <property type="entry name" value="MFS general substrate transporter"/>
    <property type="match status" value="1"/>
</dbReference>
<keyword evidence="5 7" id="KW-0472">Membrane</keyword>
<feature type="transmembrane region" description="Helical" evidence="7">
    <location>
        <begin position="462"/>
        <end position="479"/>
    </location>
</feature>
<keyword evidence="4 7" id="KW-1133">Transmembrane helix</keyword>
<evidence type="ECO:0000256" key="2">
    <source>
        <dbReference type="ARBA" id="ARBA00009172"/>
    </source>
</evidence>
<evidence type="ECO:0000256" key="1">
    <source>
        <dbReference type="ARBA" id="ARBA00004141"/>
    </source>
</evidence>
<evidence type="ECO:0000256" key="4">
    <source>
        <dbReference type="ARBA" id="ARBA00022989"/>
    </source>
</evidence>
<feature type="transmembrane region" description="Helical" evidence="7">
    <location>
        <begin position="526"/>
        <end position="543"/>
    </location>
</feature>
<evidence type="ECO:0008006" key="10">
    <source>
        <dbReference type="Google" id="ProtNLM"/>
    </source>
</evidence>
<evidence type="ECO:0000313" key="8">
    <source>
        <dbReference type="EMBL" id="KAK8392956.1"/>
    </source>
</evidence>
<dbReference type="FunFam" id="1.20.1250.20:FF:000290">
    <property type="entry name" value="Unc-93 homolog A"/>
    <property type="match status" value="1"/>
</dbReference>